<keyword evidence="1" id="KW-1133">Transmembrane helix</keyword>
<proteinExistence type="predicted"/>
<accession>H6NGU1</accession>
<feature type="transmembrane region" description="Helical" evidence="1">
    <location>
        <begin position="54"/>
        <end position="73"/>
    </location>
</feature>
<dbReference type="STRING" id="1116391.PM3016_1458"/>
<dbReference type="RefSeq" id="WP_014368985.1">
    <property type="nucleotide sequence ID" value="NC_016935.1"/>
</dbReference>
<evidence type="ECO:0000313" key="3">
    <source>
        <dbReference type="Proteomes" id="UP000007523"/>
    </source>
</evidence>
<keyword evidence="3" id="KW-1185">Reference proteome</keyword>
<dbReference type="AlphaFoldDB" id="H6NGU1"/>
<keyword evidence="1" id="KW-0472">Membrane</keyword>
<organism evidence="2 3">
    <name type="scientific">Paenibacillus mucilaginosus 3016</name>
    <dbReference type="NCBI Taxonomy" id="1116391"/>
    <lineage>
        <taxon>Bacteria</taxon>
        <taxon>Bacillati</taxon>
        <taxon>Bacillota</taxon>
        <taxon>Bacilli</taxon>
        <taxon>Bacillales</taxon>
        <taxon>Paenibacillaceae</taxon>
        <taxon>Paenibacillus</taxon>
    </lineage>
</organism>
<sequence length="78" mass="8758">MPDRNKVFWILSIVGFLLVIMSPQLASIGADNFVHKMGGVADKDETLRRLETYAAAYRMLGGIFLGIGLYFTFSQEKK</sequence>
<evidence type="ECO:0000313" key="2">
    <source>
        <dbReference type="EMBL" id="AFC28383.1"/>
    </source>
</evidence>
<reference evidence="2 3" key="1">
    <citation type="journal article" date="2012" name="J. Bacteriol.">
        <title>Complete Genome Sequence of Paenibacillus mucilaginosus 3016, a Bacterium Functional as Microbial Fertilizer.</title>
        <authorList>
            <person name="Ma M."/>
            <person name="Wang Z."/>
            <person name="Li L."/>
            <person name="Jiang X."/>
            <person name="Guan D."/>
            <person name="Cao F."/>
            <person name="Chen H."/>
            <person name="Wang X."/>
            <person name="Shen D."/>
            <person name="Du B."/>
            <person name="Li J."/>
        </authorList>
    </citation>
    <scope>NUCLEOTIDE SEQUENCE [LARGE SCALE GENOMIC DNA]</scope>
    <source>
        <strain evidence="2 3">3016</strain>
    </source>
</reference>
<dbReference type="HOGENOM" id="CLU_2618686_0_0_9"/>
<name>H6NGU1_9BACL</name>
<evidence type="ECO:0000256" key="1">
    <source>
        <dbReference type="SAM" id="Phobius"/>
    </source>
</evidence>
<dbReference type="EMBL" id="CP003235">
    <property type="protein sequence ID" value="AFC28383.1"/>
    <property type="molecule type" value="Genomic_DNA"/>
</dbReference>
<gene>
    <name evidence="2" type="ORF">PM3016_1458</name>
</gene>
<dbReference type="Proteomes" id="UP000007523">
    <property type="component" value="Chromosome"/>
</dbReference>
<dbReference type="KEGG" id="pmq:PM3016_1458"/>
<protein>
    <submittedName>
        <fullName evidence="2">Uncharacterized protein</fullName>
    </submittedName>
</protein>
<keyword evidence="1" id="KW-0812">Transmembrane</keyword>